<gene>
    <name evidence="4" type="ORF">IAB88_09040</name>
</gene>
<dbReference type="EMBL" id="JADIMC010000105">
    <property type="protein sequence ID" value="MBO8477122.1"/>
    <property type="molecule type" value="Genomic_DNA"/>
</dbReference>
<feature type="chain" id="PRO_5039305152" evidence="2">
    <location>
        <begin position="26"/>
        <end position="211"/>
    </location>
</feature>
<comment type="caution">
    <text evidence="4">The sequence shown here is derived from an EMBL/GenBank/DDBJ whole genome shotgun (WGS) entry which is preliminary data.</text>
</comment>
<evidence type="ECO:0000256" key="2">
    <source>
        <dbReference type="SAM" id="SignalP"/>
    </source>
</evidence>
<protein>
    <submittedName>
        <fullName evidence="4">Porin family protein</fullName>
    </submittedName>
</protein>
<dbReference type="AlphaFoldDB" id="A0A9D9NKS0"/>
<feature type="domain" description="Outer membrane protein beta-barrel" evidence="3">
    <location>
        <begin position="14"/>
        <end position="209"/>
    </location>
</feature>
<evidence type="ECO:0000313" key="5">
    <source>
        <dbReference type="Proteomes" id="UP000823598"/>
    </source>
</evidence>
<evidence type="ECO:0000256" key="1">
    <source>
        <dbReference type="ARBA" id="ARBA00022729"/>
    </source>
</evidence>
<dbReference type="Pfam" id="PF13505">
    <property type="entry name" value="OMP_b-brl"/>
    <property type="match status" value="1"/>
</dbReference>
<proteinExistence type="predicted"/>
<feature type="signal peptide" evidence="2">
    <location>
        <begin position="1"/>
        <end position="25"/>
    </location>
</feature>
<accession>A0A9D9NKS0</accession>
<name>A0A9D9NKS0_9BACT</name>
<organism evidence="4 5">
    <name type="scientific">Candidatus Limisoma faecipullorum</name>
    <dbReference type="NCBI Taxonomy" id="2840854"/>
    <lineage>
        <taxon>Bacteria</taxon>
        <taxon>Pseudomonadati</taxon>
        <taxon>Bacteroidota</taxon>
        <taxon>Bacteroidia</taxon>
        <taxon>Bacteroidales</taxon>
        <taxon>Candidatus Limisoma</taxon>
    </lineage>
</organism>
<reference evidence="4" key="2">
    <citation type="journal article" date="2021" name="PeerJ">
        <title>Extensive microbial diversity within the chicken gut microbiome revealed by metagenomics and culture.</title>
        <authorList>
            <person name="Gilroy R."/>
            <person name="Ravi A."/>
            <person name="Getino M."/>
            <person name="Pursley I."/>
            <person name="Horton D.L."/>
            <person name="Alikhan N.F."/>
            <person name="Baker D."/>
            <person name="Gharbi K."/>
            <person name="Hall N."/>
            <person name="Watson M."/>
            <person name="Adriaenssens E.M."/>
            <person name="Foster-Nyarko E."/>
            <person name="Jarju S."/>
            <person name="Secka A."/>
            <person name="Antonio M."/>
            <person name="Oren A."/>
            <person name="Chaudhuri R.R."/>
            <person name="La Ragione R."/>
            <person name="Hildebrand F."/>
            <person name="Pallen M.J."/>
        </authorList>
    </citation>
    <scope>NUCLEOTIDE SEQUENCE</scope>
    <source>
        <strain evidence="4">6919</strain>
    </source>
</reference>
<sequence length="211" mass="23713">MGTIFQKYGKTIVLLLAATVLTVPASARKYADDMHVVIDWQMNAPLNSGFTNGISGWGMNFEGFFDVTPNFSIGAFVNFHTNHDYFDRQAIPLSPTETLTTDRQNSAFQLPFGLSGAVNFVNHGRFIPYFGVKTGAMFARNTSYYNVYYAQDKSWGYYVSPEIGIRIYPAKKRHFGLHVAGFYNFATNKSQVLSIDIDNQSNIGFRVGVFF</sequence>
<evidence type="ECO:0000313" key="4">
    <source>
        <dbReference type="EMBL" id="MBO8477122.1"/>
    </source>
</evidence>
<evidence type="ECO:0000259" key="3">
    <source>
        <dbReference type="Pfam" id="PF13505"/>
    </source>
</evidence>
<keyword evidence="1 2" id="KW-0732">Signal</keyword>
<dbReference type="InterPro" id="IPR027385">
    <property type="entry name" value="Beta-barrel_OMP"/>
</dbReference>
<reference evidence="4" key="1">
    <citation type="submission" date="2020-10" db="EMBL/GenBank/DDBJ databases">
        <authorList>
            <person name="Gilroy R."/>
        </authorList>
    </citation>
    <scope>NUCLEOTIDE SEQUENCE</scope>
    <source>
        <strain evidence="4">6919</strain>
    </source>
</reference>
<dbReference type="Proteomes" id="UP000823598">
    <property type="component" value="Unassembled WGS sequence"/>
</dbReference>